<dbReference type="GO" id="GO:0044281">
    <property type="term" value="P:small molecule metabolic process"/>
    <property type="evidence" value="ECO:0007669"/>
    <property type="project" value="UniProtKB-ARBA"/>
</dbReference>
<dbReference type="GO" id="GO:0016791">
    <property type="term" value="F:phosphatase activity"/>
    <property type="evidence" value="ECO:0007669"/>
    <property type="project" value="TreeGrafter"/>
</dbReference>
<dbReference type="InterPro" id="IPR051400">
    <property type="entry name" value="HAD-like_hydrolase"/>
</dbReference>
<dbReference type="InterPro" id="IPR023198">
    <property type="entry name" value="PGP-like_dom2"/>
</dbReference>
<dbReference type="InterPro" id="IPR023214">
    <property type="entry name" value="HAD_sf"/>
</dbReference>
<accession>A0A2A5RMA1</accession>
<dbReference type="NCBIfam" id="TIGR01549">
    <property type="entry name" value="HAD-SF-IA-v1"/>
    <property type="match status" value="1"/>
</dbReference>
<gene>
    <name evidence="5" type="ORF">RT41_GL001314</name>
</gene>
<evidence type="ECO:0000256" key="1">
    <source>
        <dbReference type="ARBA" id="ARBA00001946"/>
    </source>
</evidence>
<keyword evidence="4" id="KW-0460">Magnesium</keyword>
<evidence type="ECO:0000256" key="2">
    <source>
        <dbReference type="ARBA" id="ARBA00022723"/>
    </source>
</evidence>
<dbReference type="Proteomes" id="UP000218181">
    <property type="component" value="Unassembled WGS sequence"/>
</dbReference>
<dbReference type="STRING" id="1291764.GCA_001311235_02031"/>
<protein>
    <submittedName>
        <fullName evidence="5">Hydrolase</fullName>
    </submittedName>
</protein>
<dbReference type="Pfam" id="PF13419">
    <property type="entry name" value="HAD_2"/>
    <property type="match status" value="1"/>
</dbReference>
<keyword evidence="2" id="KW-0479">Metal-binding</keyword>
<dbReference type="PANTHER" id="PTHR46470:SF2">
    <property type="entry name" value="GLYCERALDEHYDE 3-PHOSPHATE PHOSPHATASE"/>
    <property type="match status" value="1"/>
</dbReference>
<proteinExistence type="predicted"/>
<dbReference type="InterPro" id="IPR006439">
    <property type="entry name" value="HAD-SF_hydro_IA"/>
</dbReference>
<dbReference type="Gene3D" id="1.10.150.240">
    <property type="entry name" value="Putative phosphatase, domain 2"/>
    <property type="match status" value="1"/>
</dbReference>
<dbReference type="SFLD" id="SFLDS00003">
    <property type="entry name" value="Haloacid_Dehalogenase"/>
    <property type="match status" value="1"/>
</dbReference>
<dbReference type="OrthoDB" id="9802350at2"/>
<dbReference type="GO" id="GO:0046872">
    <property type="term" value="F:metal ion binding"/>
    <property type="evidence" value="ECO:0007669"/>
    <property type="project" value="UniProtKB-KW"/>
</dbReference>
<comment type="caution">
    <text evidence="5">The sequence shown here is derived from an EMBL/GenBank/DDBJ whole genome shotgun (WGS) entry which is preliminary data.</text>
</comment>
<dbReference type="EMBL" id="JXJU01000004">
    <property type="protein sequence ID" value="PCS00427.1"/>
    <property type="molecule type" value="Genomic_DNA"/>
</dbReference>
<dbReference type="InterPro" id="IPR036412">
    <property type="entry name" value="HAD-like_sf"/>
</dbReference>
<name>A0A2A5RMA1_9LACT</name>
<dbReference type="SUPFAM" id="SSF56784">
    <property type="entry name" value="HAD-like"/>
    <property type="match status" value="1"/>
</dbReference>
<evidence type="ECO:0000313" key="6">
    <source>
        <dbReference type="Proteomes" id="UP000218181"/>
    </source>
</evidence>
<organism evidence="5 6">
    <name type="scientific">Lactococcus fujiensis JCM 16395</name>
    <dbReference type="NCBI Taxonomy" id="1291764"/>
    <lineage>
        <taxon>Bacteria</taxon>
        <taxon>Bacillati</taxon>
        <taxon>Bacillota</taxon>
        <taxon>Bacilli</taxon>
        <taxon>Lactobacillales</taxon>
        <taxon>Streptococcaceae</taxon>
        <taxon>Lactococcus</taxon>
    </lineage>
</organism>
<dbReference type="AlphaFoldDB" id="A0A2A5RMA1"/>
<dbReference type="Gene3D" id="3.40.50.1000">
    <property type="entry name" value="HAD superfamily/HAD-like"/>
    <property type="match status" value="1"/>
</dbReference>
<comment type="cofactor">
    <cofactor evidence="1">
        <name>Mg(2+)</name>
        <dbReference type="ChEBI" id="CHEBI:18420"/>
    </cofactor>
</comment>
<dbReference type="SFLD" id="SFLDG01129">
    <property type="entry name" value="C1.5:_HAD__Beta-PGM__Phosphata"/>
    <property type="match status" value="1"/>
</dbReference>
<keyword evidence="6" id="KW-1185">Reference proteome</keyword>
<evidence type="ECO:0000256" key="4">
    <source>
        <dbReference type="ARBA" id="ARBA00022842"/>
    </source>
</evidence>
<evidence type="ECO:0000256" key="3">
    <source>
        <dbReference type="ARBA" id="ARBA00022801"/>
    </source>
</evidence>
<sequence>MEEKNGGKMLKNIIFDWDNTLFPLRKYWVSAHRKIFLELLPFDKVTIDEFMEQYIIFDHEIWEQIHAGKISVEFGREERVRLVLDYFNMPYKELFIKNFFDIYLTALIEEIEQDDHLVNRLLALSKQYSIAILSNGDSWEQREKIRQFGFNNLFPVYISDEIGLKKPDLEAFKFVLENEHFNAVETIMVGDHLGNDIIPAKKMRMTTIYIGPENHTVADYEFANLEACLDWLDLKTDL</sequence>
<dbReference type="PANTHER" id="PTHR46470">
    <property type="entry name" value="N-ACYLNEURAMINATE-9-PHOSPHATASE"/>
    <property type="match status" value="1"/>
</dbReference>
<keyword evidence="3 5" id="KW-0378">Hydrolase</keyword>
<dbReference type="InterPro" id="IPR041492">
    <property type="entry name" value="HAD_2"/>
</dbReference>
<evidence type="ECO:0000313" key="5">
    <source>
        <dbReference type="EMBL" id="PCS00427.1"/>
    </source>
</evidence>
<reference evidence="5 6" key="1">
    <citation type="submission" date="2014-12" db="EMBL/GenBank/DDBJ databases">
        <title>Draft genome sequences of 10 type strains of Lactococcus.</title>
        <authorList>
            <person name="Sun Z."/>
            <person name="Zhong Z."/>
            <person name="Liu W."/>
            <person name="Zhang W."/>
            <person name="Zhang H."/>
        </authorList>
    </citation>
    <scope>NUCLEOTIDE SEQUENCE [LARGE SCALE GENOMIC DNA]</scope>
    <source>
        <strain evidence="5 6">JCM 16395</strain>
    </source>
</reference>